<organism evidence="1 2">
    <name type="scientific">Stephania japonica</name>
    <dbReference type="NCBI Taxonomy" id="461633"/>
    <lineage>
        <taxon>Eukaryota</taxon>
        <taxon>Viridiplantae</taxon>
        <taxon>Streptophyta</taxon>
        <taxon>Embryophyta</taxon>
        <taxon>Tracheophyta</taxon>
        <taxon>Spermatophyta</taxon>
        <taxon>Magnoliopsida</taxon>
        <taxon>Ranunculales</taxon>
        <taxon>Menispermaceae</taxon>
        <taxon>Menispermoideae</taxon>
        <taxon>Cissampelideae</taxon>
        <taxon>Stephania</taxon>
    </lineage>
</organism>
<evidence type="ECO:0000313" key="2">
    <source>
        <dbReference type="Proteomes" id="UP001417504"/>
    </source>
</evidence>
<proteinExistence type="predicted"/>
<gene>
    <name evidence="1" type="ORF">Sjap_019845</name>
</gene>
<comment type="caution">
    <text evidence="1">The sequence shown here is derived from an EMBL/GenBank/DDBJ whole genome shotgun (WGS) entry which is preliminary data.</text>
</comment>
<name>A0AAP0EZJ3_9MAGN</name>
<keyword evidence="2" id="KW-1185">Reference proteome</keyword>
<dbReference type="Proteomes" id="UP001417504">
    <property type="component" value="Unassembled WGS sequence"/>
</dbReference>
<reference evidence="1 2" key="1">
    <citation type="submission" date="2024-01" db="EMBL/GenBank/DDBJ databases">
        <title>Genome assemblies of Stephania.</title>
        <authorList>
            <person name="Yang L."/>
        </authorList>
    </citation>
    <scope>NUCLEOTIDE SEQUENCE [LARGE SCALE GENOMIC DNA]</scope>
    <source>
        <strain evidence="1">QJT</strain>
        <tissue evidence="1">Leaf</tissue>
    </source>
</reference>
<accession>A0AAP0EZJ3</accession>
<evidence type="ECO:0000313" key="1">
    <source>
        <dbReference type="EMBL" id="KAK9102591.1"/>
    </source>
</evidence>
<dbReference type="AlphaFoldDB" id="A0AAP0EZJ3"/>
<protein>
    <submittedName>
        <fullName evidence="1">Uncharacterized protein</fullName>
    </submittedName>
</protein>
<sequence>MAQQFLPISAIHARLLRTANFEVEVLNAITPFKSLWVHSRFCSECMGLID</sequence>
<dbReference type="EMBL" id="JBBNAE010000008">
    <property type="protein sequence ID" value="KAK9102591.1"/>
    <property type="molecule type" value="Genomic_DNA"/>
</dbReference>